<proteinExistence type="inferred from homology"/>
<dbReference type="PRINTS" id="PR01182">
    <property type="entry name" value="ORNDCRBXLASE"/>
</dbReference>
<dbReference type="SUPFAM" id="SSF50621">
    <property type="entry name" value="Alanine racemase C-terminal domain-like"/>
    <property type="match status" value="1"/>
</dbReference>
<keyword evidence="3 5" id="KW-0663">Pyridoxal phosphate</keyword>
<dbReference type="Gene3D" id="3.20.20.10">
    <property type="entry name" value="Alanine racemase"/>
    <property type="match status" value="1"/>
</dbReference>
<dbReference type="InterPro" id="IPR029066">
    <property type="entry name" value="PLP-binding_barrel"/>
</dbReference>
<feature type="domain" description="Orn/DAP/Arg decarboxylase 2 N-terminal" evidence="6">
    <location>
        <begin position="26"/>
        <end position="259"/>
    </location>
</feature>
<comment type="cofactor">
    <cofactor evidence="1 5">
        <name>pyridoxal 5'-phosphate</name>
        <dbReference type="ChEBI" id="CHEBI:597326"/>
    </cofactor>
</comment>
<name>A0AA46I5B6_9FUSO</name>
<comment type="similarity">
    <text evidence="2">Belongs to the Orn/Lys/Arg decarboxylase class-II family.</text>
</comment>
<reference evidence="7 8" key="1">
    <citation type="submission" date="2019-03" db="EMBL/GenBank/DDBJ databases">
        <title>Genomic Encyclopedia of Type Strains, Phase IV (KMG-IV): sequencing the most valuable type-strain genomes for metagenomic binning, comparative biology and taxonomic classification.</title>
        <authorList>
            <person name="Goeker M."/>
        </authorList>
    </citation>
    <scope>NUCLEOTIDE SEQUENCE [LARGE SCALE GENOMIC DNA]</scope>
    <source>
        <strain evidence="7 8">DSM 100055</strain>
    </source>
</reference>
<evidence type="ECO:0000259" key="6">
    <source>
        <dbReference type="Pfam" id="PF02784"/>
    </source>
</evidence>
<sequence length="373" mass="42752">MKLTENILNFSKSQDEPFFIFDTNIIKENYNLLKENINYSKIYYAVKANSHERIIKTLISLNSCFDVASIGELDLVLNLGSSPENISFGNTIKKEKHIKYAYDKGVRLFVADEFDEVKKISRVAPNSKLFIRIEMSDSDSDWPLTKKFGTNIEKAKDLLRYGKKLNLIPYGVSFHVGSQCYDKYMWKKALLEVFDIFETLKYEDIHLKFINTGGGMPVQHLREIPKIKDICHIINDTISEYFSNYSDLIVAVEPGRSMVGNSAILCSNVILVSQKEKNEWVYIDTGIFHSLMEAIEGFQYEIVCPFNKGKEKLYTLSGPTCDSVDTLYEEIHLPNDIKINDKIFFINAGAYTTGYASKFNGILPPKIFFIDEI</sequence>
<dbReference type="FunFam" id="3.20.20.10:FF:000008">
    <property type="entry name" value="Ornithine decarboxylase"/>
    <property type="match status" value="1"/>
</dbReference>
<dbReference type="PRINTS" id="PR01179">
    <property type="entry name" value="ODADCRBXLASE"/>
</dbReference>
<keyword evidence="4" id="KW-0456">Lyase</keyword>
<evidence type="ECO:0000256" key="2">
    <source>
        <dbReference type="ARBA" id="ARBA00008872"/>
    </source>
</evidence>
<dbReference type="GO" id="GO:0033387">
    <property type="term" value="P:putrescine biosynthetic process from arginine, via ornithine"/>
    <property type="evidence" value="ECO:0007669"/>
    <property type="project" value="TreeGrafter"/>
</dbReference>
<dbReference type="RefSeq" id="WP_134113365.1">
    <property type="nucleotide sequence ID" value="NZ_SOBG01000006.1"/>
</dbReference>
<dbReference type="EMBL" id="SOBG01000006">
    <property type="protein sequence ID" value="TDT69153.1"/>
    <property type="molecule type" value="Genomic_DNA"/>
</dbReference>
<evidence type="ECO:0000256" key="1">
    <source>
        <dbReference type="ARBA" id="ARBA00001933"/>
    </source>
</evidence>
<evidence type="ECO:0000313" key="7">
    <source>
        <dbReference type="EMBL" id="TDT69153.1"/>
    </source>
</evidence>
<evidence type="ECO:0000256" key="5">
    <source>
        <dbReference type="PIRSR" id="PIRSR600183-50"/>
    </source>
</evidence>
<dbReference type="AlphaFoldDB" id="A0AA46I5B6"/>
<feature type="active site" description="Proton donor" evidence="5">
    <location>
        <position position="321"/>
    </location>
</feature>
<dbReference type="GO" id="GO:0004586">
    <property type="term" value="F:ornithine decarboxylase activity"/>
    <property type="evidence" value="ECO:0007669"/>
    <property type="project" value="TreeGrafter"/>
</dbReference>
<dbReference type="PANTHER" id="PTHR11482">
    <property type="entry name" value="ARGININE/DIAMINOPIMELATE/ORNITHINE DECARBOXYLASE"/>
    <property type="match status" value="1"/>
</dbReference>
<evidence type="ECO:0000313" key="8">
    <source>
        <dbReference type="Proteomes" id="UP000294678"/>
    </source>
</evidence>
<dbReference type="CDD" id="cd00622">
    <property type="entry name" value="PLPDE_III_ODC"/>
    <property type="match status" value="1"/>
</dbReference>
<dbReference type="Pfam" id="PF02784">
    <property type="entry name" value="Orn_Arg_deC_N"/>
    <property type="match status" value="1"/>
</dbReference>
<dbReference type="InterPro" id="IPR002433">
    <property type="entry name" value="Orn_de-COase"/>
</dbReference>
<comment type="caution">
    <text evidence="7">The sequence shown here is derived from an EMBL/GenBank/DDBJ whole genome shotgun (WGS) entry which is preliminary data.</text>
</comment>
<dbReference type="InterPro" id="IPR022644">
    <property type="entry name" value="De-COase2_N"/>
</dbReference>
<dbReference type="InterPro" id="IPR000183">
    <property type="entry name" value="Orn/DAP/Arg_de-COase"/>
</dbReference>
<dbReference type="SUPFAM" id="SSF51419">
    <property type="entry name" value="PLP-binding barrel"/>
    <property type="match status" value="1"/>
</dbReference>
<protein>
    <submittedName>
        <fullName evidence="7">Ornithine decarboxylase</fullName>
    </submittedName>
</protein>
<dbReference type="GO" id="GO:0005737">
    <property type="term" value="C:cytoplasm"/>
    <property type="evidence" value="ECO:0007669"/>
    <property type="project" value="TreeGrafter"/>
</dbReference>
<feature type="modified residue" description="N6-(pyridoxal phosphate)lysine" evidence="5">
    <location>
        <position position="47"/>
    </location>
</feature>
<dbReference type="InterPro" id="IPR009006">
    <property type="entry name" value="Ala_racemase/Decarboxylase_C"/>
</dbReference>
<evidence type="ECO:0000256" key="4">
    <source>
        <dbReference type="ARBA" id="ARBA00023239"/>
    </source>
</evidence>
<gene>
    <name evidence="7" type="ORF">EV215_1495</name>
</gene>
<dbReference type="Proteomes" id="UP000294678">
    <property type="component" value="Unassembled WGS sequence"/>
</dbReference>
<organism evidence="7 8">
    <name type="scientific">Hypnocyclicus thermotrophus</name>
    <dbReference type="NCBI Taxonomy" id="1627895"/>
    <lineage>
        <taxon>Bacteria</taxon>
        <taxon>Fusobacteriati</taxon>
        <taxon>Fusobacteriota</taxon>
        <taxon>Fusobacteriia</taxon>
        <taxon>Fusobacteriales</taxon>
        <taxon>Fusobacteriaceae</taxon>
        <taxon>Hypnocyclicus</taxon>
    </lineage>
</organism>
<dbReference type="PANTHER" id="PTHR11482:SF6">
    <property type="entry name" value="ORNITHINE DECARBOXYLASE 1-RELATED"/>
    <property type="match status" value="1"/>
</dbReference>
<keyword evidence="8" id="KW-1185">Reference proteome</keyword>
<dbReference type="Gene3D" id="2.40.37.10">
    <property type="entry name" value="Lyase, Ornithine Decarboxylase, Chain A, domain 1"/>
    <property type="match status" value="1"/>
</dbReference>
<evidence type="ECO:0000256" key="3">
    <source>
        <dbReference type="ARBA" id="ARBA00022898"/>
    </source>
</evidence>
<accession>A0AA46I5B6</accession>